<dbReference type="GO" id="GO:0003906">
    <property type="term" value="F:DNA-(apurinic or apyrimidinic site) endonuclease activity"/>
    <property type="evidence" value="ECO:0007669"/>
    <property type="project" value="InterPro"/>
</dbReference>
<reference evidence="5" key="1">
    <citation type="journal article" date="2014" name="Front. Microbiol.">
        <title>High frequency of phylogenetically diverse reductive dehalogenase-homologous genes in deep subseafloor sedimentary metagenomes.</title>
        <authorList>
            <person name="Kawai M."/>
            <person name="Futagami T."/>
            <person name="Toyoda A."/>
            <person name="Takaki Y."/>
            <person name="Nishi S."/>
            <person name="Hori S."/>
            <person name="Arai W."/>
            <person name="Tsubouchi T."/>
            <person name="Morono Y."/>
            <person name="Uchiyama I."/>
            <person name="Ito T."/>
            <person name="Fujiyama A."/>
            <person name="Inagaki F."/>
            <person name="Takami H."/>
        </authorList>
    </citation>
    <scope>NUCLEOTIDE SEQUENCE</scope>
    <source>
        <strain evidence="5">Expedition CK06-06</strain>
    </source>
</reference>
<keyword evidence="1" id="KW-0227">DNA damage</keyword>
<comment type="caution">
    <text evidence="5">The sequence shown here is derived from an EMBL/GenBank/DDBJ whole genome shotgun (WGS) entry which is preliminary data.</text>
</comment>
<evidence type="ECO:0000313" key="5">
    <source>
        <dbReference type="EMBL" id="GAI37170.1"/>
    </source>
</evidence>
<name>X1PDQ4_9ZZZZ</name>
<proteinExistence type="predicted"/>
<keyword evidence="3" id="KW-0234">DNA repair</keyword>
<dbReference type="Gene3D" id="1.10.1670.10">
    <property type="entry name" value="Helix-hairpin-Helix base-excision DNA repair enzymes (C-terminal)"/>
    <property type="match status" value="1"/>
</dbReference>
<accession>X1PDQ4</accession>
<feature type="non-terminal residue" evidence="5">
    <location>
        <position position="1"/>
    </location>
</feature>
<dbReference type="EMBL" id="BARV01028755">
    <property type="protein sequence ID" value="GAI37170.1"/>
    <property type="molecule type" value="Genomic_DNA"/>
</dbReference>
<evidence type="ECO:0008006" key="6">
    <source>
        <dbReference type="Google" id="ProtNLM"/>
    </source>
</evidence>
<organism evidence="5">
    <name type="scientific">marine sediment metagenome</name>
    <dbReference type="NCBI Taxonomy" id="412755"/>
    <lineage>
        <taxon>unclassified sequences</taxon>
        <taxon>metagenomes</taxon>
        <taxon>ecological metagenomes</taxon>
    </lineage>
</organism>
<dbReference type="GO" id="GO:0016799">
    <property type="term" value="F:hydrolase activity, hydrolyzing N-glycosyl compounds"/>
    <property type="evidence" value="ECO:0007669"/>
    <property type="project" value="InterPro"/>
</dbReference>
<evidence type="ECO:0000256" key="2">
    <source>
        <dbReference type="ARBA" id="ARBA00022801"/>
    </source>
</evidence>
<dbReference type="Pfam" id="PF22175">
    <property type="entry name" value="Ogg-HhH"/>
    <property type="match status" value="1"/>
</dbReference>
<dbReference type="InterPro" id="IPR012092">
    <property type="entry name" value="DNA_glyclase/AP_lyase_Ogg"/>
</dbReference>
<dbReference type="GO" id="GO:0006281">
    <property type="term" value="P:DNA repair"/>
    <property type="evidence" value="ECO:0007669"/>
    <property type="project" value="UniProtKB-KW"/>
</dbReference>
<gene>
    <name evidence="5" type="ORF">S06H3_45967</name>
</gene>
<evidence type="ECO:0000256" key="4">
    <source>
        <dbReference type="ARBA" id="ARBA00023295"/>
    </source>
</evidence>
<dbReference type="SUPFAM" id="SSF48150">
    <property type="entry name" value="DNA-glycosylase"/>
    <property type="match status" value="1"/>
</dbReference>
<sequence>TERFTDARQARGWLAENVKGVGYKESSHFLRNVGFSDVAILDRHVLSVLHEHGLIDGLPRSLARGRYLEIERKLEELARKLGLTLGELDLYLWYSKTGEVLK</sequence>
<dbReference type="AlphaFoldDB" id="X1PDQ4"/>
<keyword evidence="2" id="KW-0378">Hydrolase</keyword>
<keyword evidence="4" id="KW-0326">Glycosidase</keyword>
<dbReference type="InterPro" id="IPR011257">
    <property type="entry name" value="DNA_glycosylase"/>
</dbReference>
<dbReference type="InterPro" id="IPR023170">
    <property type="entry name" value="HhH_base_excis_C"/>
</dbReference>
<evidence type="ECO:0000256" key="3">
    <source>
        <dbReference type="ARBA" id="ARBA00023204"/>
    </source>
</evidence>
<protein>
    <recommendedName>
        <fullName evidence="6">HhH-GPD domain-containing protein</fullName>
    </recommendedName>
</protein>
<evidence type="ECO:0000256" key="1">
    <source>
        <dbReference type="ARBA" id="ARBA00022763"/>
    </source>
</evidence>